<keyword evidence="13" id="KW-1185">Reference proteome</keyword>
<comment type="similarity">
    <text evidence="3">Belongs to the TOP6A family.</text>
</comment>
<dbReference type="InterPro" id="IPR036388">
    <property type="entry name" value="WH-like_DNA-bd_sf"/>
</dbReference>
<keyword evidence="6" id="KW-0460">Magnesium</keyword>
<comment type="cofactor">
    <cofactor evidence="2">
        <name>Mg(2+)</name>
        <dbReference type="ChEBI" id="CHEBI:18420"/>
    </cofactor>
</comment>
<evidence type="ECO:0000256" key="2">
    <source>
        <dbReference type="ARBA" id="ARBA00001946"/>
    </source>
</evidence>
<keyword evidence="7" id="KW-0799">Topoisomerase</keyword>
<name>A0ABP0ZPQ3_9ASCO</name>
<feature type="domain" description="Topoisomerase 6 subunit A/Spo11 TOPRIM" evidence="11">
    <location>
        <begin position="162"/>
        <end position="273"/>
    </location>
</feature>
<evidence type="ECO:0000256" key="1">
    <source>
        <dbReference type="ARBA" id="ARBA00000185"/>
    </source>
</evidence>
<evidence type="ECO:0000313" key="13">
    <source>
        <dbReference type="Proteomes" id="UP001497383"/>
    </source>
</evidence>
<dbReference type="Gene3D" id="1.10.10.10">
    <property type="entry name" value="Winged helix-like DNA-binding domain superfamily/Winged helix DNA-binding domain"/>
    <property type="match status" value="1"/>
</dbReference>
<dbReference type="Gene3D" id="3.40.1360.10">
    <property type="match status" value="1"/>
</dbReference>
<organism evidence="12 13">
    <name type="scientific">Lodderomyces beijingensis</name>
    <dbReference type="NCBI Taxonomy" id="1775926"/>
    <lineage>
        <taxon>Eukaryota</taxon>
        <taxon>Fungi</taxon>
        <taxon>Dikarya</taxon>
        <taxon>Ascomycota</taxon>
        <taxon>Saccharomycotina</taxon>
        <taxon>Pichiomycetes</taxon>
        <taxon>Debaryomycetaceae</taxon>
        <taxon>Candida/Lodderomyces clade</taxon>
        <taxon>Lodderomyces</taxon>
    </lineage>
</organism>
<dbReference type="InterPro" id="IPR034136">
    <property type="entry name" value="TOPRIM_Topo6A/Spo11"/>
</dbReference>
<dbReference type="PANTHER" id="PTHR10848">
    <property type="entry name" value="MEIOTIC RECOMBINATION PROTEIN SPO11"/>
    <property type="match status" value="1"/>
</dbReference>
<evidence type="ECO:0000256" key="4">
    <source>
        <dbReference type="ARBA" id="ARBA00012895"/>
    </source>
</evidence>
<evidence type="ECO:0000259" key="10">
    <source>
        <dbReference type="Pfam" id="PF04406"/>
    </source>
</evidence>
<keyword evidence="5" id="KW-0479">Metal-binding</keyword>
<sequence>MTIEETLLHIWQQISHAVQECHQVTLHLHKNGSSSKSAIYKSISHAESELQHFASLLKLTKILIEHLQTAGKQTTVRDIYYRDVELFNKSQPKCKSLLTEIVNSLSWSLTRHLNIHPTQKGLFFGYNIFKTMIKEPVLIPIEYEDNFANQLCINRDSKLVLVILEKDAVFESFCKYLLQKNTDKIPAQILLVTGKGFADSLTLRFIKWFLTLYPSCKCIGFFDSDAYGLNIFNQFETKIENSMKFGGAYMFKSEPITWLNIPRRDLSVLVASSTKFVNSHPECHRELTRGAFLMKKAEMNIAPGDYNECLVKELNKFLT</sequence>
<gene>
    <name evidence="12" type="ORF">LODBEIA_P33200</name>
</gene>
<keyword evidence="8" id="KW-0238">DNA-binding</keyword>
<evidence type="ECO:0000313" key="12">
    <source>
        <dbReference type="EMBL" id="CAK9439096.1"/>
    </source>
</evidence>
<reference evidence="12 13" key="1">
    <citation type="submission" date="2024-03" db="EMBL/GenBank/DDBJ databases">
        <authorList>
            <person name="Brejova B."/>
        </authorList>
    </citation>
    <scope>NUCLEOTIDE SEQUENCE [LARGE SCALE GENOMIC DNA]</scope>
    <source>
        <strain evidence="12 13">CBS 14171</strain>
    </source>
</reference>
<dbReference type="SUPFAM" id="SSF56726">
    <property type="entry name" value="DNA topoisomerase IV, alpha subunit"/>
    <property type="match status" value="1"/>
</dbReference>
<dbReference type="PRINTS" id="PR01550">
    <property type="entry name" value="TOP6AFAMILY"/>
</dbReference>
<dbReference type="PANTHER" id="PTHR10848:SF0">
    <property type="entry name" value="MEIOTIC RECOMBINATION PROTEIN SPO11"/>
    <property type="match status" value="1"/>
</dbReference>
<dbReference type="GeneID" id="92208516"/>
<feature type="domain" description="Spo11/DNA topoisomerase VI subunit A N-terminal" evidence="10">
    <location>
        <begin position="52"/>
        <end position="115"/>
    </location>
</feature>
<evidence type="ECO:0000256" key="5">
    <source>
        <dbReference type="ARBA" id="ARBA00022723"/>
    </source>
</evidence>
<evidence type="ECO:0000256" key="8">
    <source>
        <dbReference type="ARBA" id="ARBA00023125"/>
    </source>
</evidence>
<evidence type="ECO:0000256" key="7">
    <source>
        <dbReference type="ARBA" id="ARBA00023029"/>
    </source>
</evidence>
<comment type="catalytic activity">
    <reaction evidence="1">
        <text>ATP-dependent breakage, passage and rejoining of double-stranded DNA.</text>
        <dbReference type="EC" id="5.6.2.2"/>
    </reaction>
</comment>
<dbReference type="InterPro" id="IPR036078">
    <property type="entry name" value="Spo11/TopoVI_A_sf"/>
</dbReference>
<dbReference type="EMBL" id="OZ022408">
    <property type="protein sequence ID" value="CAK9439096.1"/>
    <property type="molecule type" value="Genomic_DNA"/>
</dbReference>
<dbReference type="InterPro" id="IPR002815">
    <property type="entry name" value="Spo11/TopoVI_A"/>
</dbReference>
<dbReference type="Pfam" id="PF21180">
    <property type="entry name" value="TOP6A-Spo11_Toprim"/>
    <property type="match status" value="1"/>
</dbReference>
<dbReference type="Proteomes" id="UP001497383">
    <property type="component" value="Chromosome 4"/>
</dbReference>
<evidence type="ECO:0000256" key="3">
    <source>
        <dbReference type="ARBA" id="ARBA00006559"/>
    </source>
</evidence>
<proteinExistence type="inferred from homology"/>
<dbReference type="RefSeq" id="XP_066830258.1">
    <property type="nucleotide sequence ID" value="XM_066973418.1"/>
</dbReference>
<evidence type="ECO:0000259" key="11">
    <source>
        <dbReference type="Pfam" id="PF21180"/>
    </source>
</evidence>
<dbReference type="Pfam" id="PF04406">
    <property type="entry name" value="TP6A_N"/>
    <property type="match status" value="1"/>
</dbReference>
<evidence type="ECO:0000256" key="6">
    <source>
        <dbReference type="ARBA" id="ARBA00022842"/>
    </source>
</evidence>
<protein>
    <recommendedName>
        <fullName evidence="4">DNA topoisomerase (ATP-hydrolyzing)</fullName>
        <ecNumber evidence="4">5.6.2.2</ecNumber>
    </recommendedName>
</protein>
<dbReference type="EC" id="5.6.2.2" evidence="4"/>
<keyword evidence="9" id="KW-0413">Isomerase</keyword>
<dbReference type="InterPro" id="IPR013049">
    <property type="entry name" value="Spo11/TopoVI_A_N"/>
</dbReference>
<accession>A0ABP0ZPQ3</accession>
<evidence type="ECO:0000256" key="9">
    <source>
        <dbReference type="ARBA" id="ARBA00023235"/>
    </source>
</evidence>